<dbReference type="AlphaFoldDB" id="A0A9X1HP75"/>
<sequence length="167" mass="18504">MCKALHVGNGDLTRSQRIKNNMKTRTNLTLVYNFFFITTVFLFTGCSQEFAFQSSSVVPSAEGSVSVKKGDNNNYNIDLNVKRLAEPDRLSPPMAVYVVWMETTQSGVQNLGQLETSTKGFSKMLSSSLKTVTPYQPTSFFITAEDDALSNYPGQTVVLKTSSFNIK</sequence>
<dbReference type="EMBL" id="JAIXNE010000004">
    <property type="protein sequence ID" value="MCA6076940.1"/>
    <property type="molecule type" value="Genomic_DNA"/>
</dbReference>
<evidence type="ECO:0000256" key="1">
    <source>
        <dbReference type="SAM" id="Phobius"/>
    </source>
</evidence>
<name>A0A9X1HP75_9BACT</name>
<keyword evidence="1" id="KW-0812">Transmembrane</keyword>
<evidence type="ECO:0000313" key="4">
    <source>
        <dbReference type="EMBL" id="MCA6076940.1"/>
    </source>
</evidence>
<dbReference type="Proteomes" id="UP001139409">
    <property type="component" value="Unassembled WGS sequence"/>
</dbReference>
<evidence type="ECO:0000313" key="5">
    <source>
        <dbReference type="Proteomes" id="UP001139409"/>
    </source>
</evidence>
<evidence type="ECO:0000313" key="3">
    <source>
        <dbReference type="EMBL" id="MCA6075812.1"/>
    </source>
</evidence>
<keyword evidence="1" id="KW-1133">Transmembrane helix</keyword>
<proteinExistence type="predicted"/>
<feature type="transmembrane region" description="Helical" evidence="1">
    <location>
        <begin position="27"/>
        <end position="45"/>
    </location>
</feature>
<dbReference type="EMBL" id="JAIXNE010000003">
    <property type="protein sequence ID" value="MCA6075812.1"/>
    <property type="molecule type" value="Genomic_DNA"/>
</dbReference>
<gene>
    <name evidence="2" type="ORF">LDX50_07125</name>
    <name evidence="3" type="ORF">LDX50_13095</name>
    <name evidence="4" type="ORF">LDX50_18815</name>
</gene>
<evidence type="ECO:0000313" key="2">
    <source>
        <dbReference type="EMBL" id="MCA6074635.1"/>
    </source>
</evidence>
<dbReference type="EMBL" id="JAIXNE010000002">
    <property type="protein sequence ID" value="MCA6074635.1"/>
    <property type="molecule type" value="Genomic_DNA"/>
</dbReference>
<dbReference type="RefSeq" id="WP_225697748.1">
    <property type="nucleotide sequence ID" value="NZ_JAIXNE010000002.1"/>
</dbReference>
<comment type="caution">
    <text evidence="2">The sequence shown here is derived from an EMBL/GenBank/DDBJ whole genome shotgun (WGS) entry which is preliminary data.</text>
</comment>
<reference evidence="2" key="1">
    <citation type="submission" date="2021-09" db="EMBL/GenBank/DDBJ databases">
        <title>Fulvivirga sp. isolated from coastal sediment.</title>
        <authorList>
            <person name="Yu H."/>
        </authorList>
    </citation>
    <scope>NUCLEOTIDE SEQUENCE</scope>
    <source>
        <strain evidence="2">1062</strain>
    </source>
</reference>
<protein>
    <submittedName>
        <fullName evidence="2">Uncharacterized protein</fullName>
    </submittedName>
</protein>
<keyword evidence="5" id="KW-1185">Reference proteome</keyword>
<accession>A0A9X1HP75</accession>
<organism evidence="2 5">
    <name type="scientific">Fulvivirga sedimenti</name>
    <dbReference type="NCBI Taxonomy" id="2879465"/>
    <lineage>
        <taxon>Bacteria</taxon>
        <taxon>Pseudomonadati</taxon>
        <taxon>Bacteroidota</taxon>
        <taxon>Cytophagia</taxon>
        <taxon>Cytophagales</taxon>
        <taxon>Fulvivirgaceae</taxon>
        <taxon>Fulvivirga</taxon>
    </lineage>
</organism>
<keyword evidence="1" id="KW-0472">Membrane</keyword>